<dbReference type="InterPro" id="IPR001810">
    <property type="entry name" value="F-box_dom"/>
</dbReference>
<dbReference type="OrthoDB" id="550575at2759"/>
<evidence type="ECO:0000313" key="2">
    <source>
        <dbReference type="EMBL" id="RIA87405.1"/>
    </source>
</evidence>
<accession>A0A397STS0</accession>
<dbReference type="SUPFAM" id="SSF52047">
    <property type="entry name" value="RNI-like"/>
    <property type="match status" value="1"/>
</dbReference>
<organism evidence="2 3">
    <name type="scientific">Glomus cerebriforme</name>
    <dbReference type="NCBI Taxonomy" id="658196"/>
    <lineage>
        <taxon>Eukaryota</taxon>
        <taxon>Fungi</taxon>
        <taxon>Fungi incertae sedis</taxon>
        <taxon>Mucoromycota</taxon>
        <taxon>Glomeromycotina</taxon>
        <taxon>Glomeromycetes</taxon>
        <taxon>Glomerales</taxon>
        <taxon>Glomeraceae</taxon>
        <taxon>Glomus</taxon>
    </lineage>
</organism>
<name>A0A397STS0_9GLOM</name>
<dbReference type="SUPFAM" id="SSF81383">
    <property type="entry name" value="F-box domain"/>
    <property type="match status" value="1"/>
</dbReference>
<feature type="domain" description="F-box" evidence="1">
    <location>
        <begin position="2"/>
        <end position="45"/>
    </location>
</feature>
<sequence>MSQLPVDCLIEIFQYLEEDKFTMYSCLLVNRIWCQASVRIFWKKIRNYDTIIGCLPLELKEKNGLSTKYPTFNYVSFCKMISIYEINYNIRLLLRKKISTQKIYKVLQEIYKLLMSQISSLKELKLSVDSFNQNVNFISYPRAKNCLKDLSELYYDSDVNPNLIYQLSRICHNILSIKIIIQRKNMTNELDELANLIAVQKNLNCLQIYLWHCNIEDNNDKLSFIPNNFDQLIIHGSIYFIPLAFIGNLRNLKEMILSFRNSDSFDDFYIFRSVNFPFLRSLKFTYKCPRNEFLIKFLENNGQNLIEFYVHEGNNLLNLAIVKFCPNLIRLSTGFKNNELETLKIIFIHLHNLETIRVWCCEEYPKEVDIFKIVVNYSNEHFHELKLTYSYYVRTPSTLLPEEVENFFIEWSNRTPRKALSLMVYENDGYDLTQNDRIRDIIEKYIKLGVVEKFKIIGHY</sequence>
<comment type="caution">
    <text evidence="2">The sequence shown here is derived from an EMBL/GenBank/DDBJ whole genome shotgun (WGS) entry which is preliminary data.</text>
</comment>
<dbReference type="Pfam" id="PF12937">
    <property type="entry name" value="F-box-like"/>
    <property type="match status" value="1"/>
</dbReference>
<proteinExistence type="predicted"/>
<protein>
    <recommendedName>
        <fullName evidence="1">F-box domain-containing protein</fullName>
    </recommendedName>
</protein>
<dbReference type="Proteomes" id="UP000265703">
    <property type="component" value="Unassembled WGS sequence"/>
</dbReference>
<dbReference type="Gene3D" id="3.80.10.10">
    <property type="entry name" value="Ribonuclease Inhibitor"/>
    <property type="match status" value="1"/>
</dbReference>
<evidence type="ECO:0000259" key="1">
    <source>
        <dbReference type="Pfam" id="PF12937"/>
    </source>
</evidence>
<dbReference type="InterPro" id="IPR032675">
    <property type="entry name" value="LRR_dom_sf"/>
</dbReference>
<reference evidence="2 3" key="1">
    <citation type="submission" date="2018-06" db="EMBL/GenBank/DDBJ databases">
        <title>Comparative genomics reveals the genomic features of Rhizophagus irregularis, R. cerebriforme, R. diaphanum and Gigaspora rosea, and their symbiotic lifestyle signature.</title>
        <authorList>
            <person name="Morin E."/>
            <person name="San Clemente H."/>
            <person name="Chen E.C.H."/>
            <person name="De La Providencia I."/>
            <person name="Hainaut M."/>
            <person name="Kuo A."/>
            <person name="Kohler A."/>
            <person name="Murat C."/>
            <person name="Tang N."/>
            <person name="Roy S."/>
            <person name="Loubradou J."/>
            <person name="Henrissat B."/>
            <person name="Grigoriev I.V."/>
            <person name="Corradi N."/>
            <person name="Roux C."/>
            <person name="Martin F.M."/>
        </authorList>
    </citation>
    <scope>NUCLEOTIDE SEQUENCE [LARGE SCALE GENOMIC DNA]</scope>
    <source>
        <strain evidence="2 3">DAOM 227022</strain>
    </source>
</reference>
<dbReference type="AlphaFoldDB" id="A0A397STS0"/>
<evidence type="ECO:0000313" key="3">
    <source>
        <dbReference type="Proteomes" id="UP000265703"/>
    </source>
</evidence>
<dbReference type="InterPro" id="IPR036047">
    <property type="entry name" value="F-box-like_dom_sf"/>
</dbReference>
<gene>
    <name evidence="2" type="ORF">C1645_827826</name>
</gene>
<dbReference type="EMBL" id="QKYT01000310">
    <property type="protein sequence ID" value="RIA87405.1"/>
    <property type="molecule type" value="Genomic_DNA"/>
</dbReference>
<keyword evidence="3" id="KW-1185">Reference proteome</keyword>